<dbReference type="HOGENOM" id="CLU_2146321_0_0_1"/>
<gene>
    <name evidence="1" type="ORF">LEMA_P120560.1</name>
</gene>
<dbReference type="AlphaFoldDB" id="E4ZSX7"/>
<dbReference type="VEuPathDB" id="FungiDB:LEMA_P120560.1"/>
<protein>
    <submittedName>
        <fullName evidence="1">Predicted protein</fullName>
    </submittedName>
</protein>
<name>E4ZSX7_LEPMJ</name>
<sequence length="112" mass="12904">MYPYPSSRRRPFCRIECIDAFEVGLELGPSTLFKIRDSVCTFAHFLIYCVRWLLGQRTKGPDPIAPQSVAKIGHGMQYSRERSCSRRHNHLSRMPFFSATHRTGGMERLLNG</sequence>
<evidence type="ECO:0000313" key="2">
    <source>
        <dbReference type="Proteomes" id="UP000002668"/>
    </source>
</evidence>
<evidence type="ECO:0000313" key="1">
    <source>
        <dbReference type="EMBL" id="CBX94565.1"/>
    </source>
</evidence>
<accession>E4ZSX7</accession>
<dbReference type="EMBL" id="FP929123">
    <property type="protein sequence ID" value="CBX94565.1"/>
    <property type="molecule type" value="Genomic_DNA"/>
</dbReference>
<reference evidence="2" key="1">
    <citation type="journal article" date="2011" name="Nat. Commun.">
        <title>Effector diversification within compartments of the Leptosphaeria maculans genome affected by Repeat-Induced Point mutations.</title>
        <authorList>
            <person name="Rouxel T."/>
            <person name="Grandaubert J."/>
            <person name="Hane J.K."/>
            <person name="Hoede C."/>
            <person name="van de Wouw A.P."/>
            <person name="Couloux A."/>
            <person name="Dominguez V."/>
            <person name="Anthouard V."/>
            <person name="Bally P."/>
            <person name="Bourras S."/>
            <person name="Cozijnsen A.J."/>
            <person name="Ciuffetti L.M."/>
            <person name="Degrave A."/>
            <person name="Dilmaghani A."/>
            <person name="Duret L."/>
            <person name="Fudal I."/>
            <person name="Goodwin S.B."/>
            <person name="Gout L."/>
            <person name="Glaser N."/>
            <person name="Linglin J."/>
            <person name="Kema G.H.J."/>
            <person name="Lapalu N."/>
            <person name="Lawrence C.B."/>
            <person name="May K."/>
            <person name="Meyer M."/>
            <person name="Ollivier B."/>
            <person name="Poulain J."/>
            <person name="Schoch C.L."/>
            <person name="Simon A."/>
            <person name="Spatafora J.W."/>
            <person name="Stachowiak A."/>
            <person name="Turgeon B.G."/>
            <person name="Tyler B.M."/>
            <person name="Vincent D."/>
            <person name="Weissenbach J."/>
            <person name="Amselem J."/>
            <person name="Quesneville H."/>
            <person name="Oliver R.P."/>
            <person name="Wincker P."/>
            <person name="Balesdent M.-H."/>
            <person name="Howlett B.J."/>
        </authorList>
    </citation>
    <scope>NUCLEOTIDE SEQUENCE [LARGE SCALE GENOMIC DNA]</scope>
    <source>
        <strain evidence="2">JN3 / isolate v23.1.3 / race Av1-4-5-6-7-8</strain>
    </source>
</reference>
<proteinExistence type="predicted"/>
<keyword evidence="2" id="KW-1185">Reference proteome</keyword>
<dbReference type="InParanoid" id="E4ZSX7"/>
<dbReference type="Proteomes" id="UP000002668">
    <property type="component" value="Genome"/>
</dbReference>
<organism evidence="2">
    <name type="scientific">Leptosphaeria maculans (strain JN3 / isolate v23.1.3 / race Av1-4-5-6-7-8)</name>
    <name type="common">Blackleg fungus</name>
    <name type="synonym">Phoma lingam</name>
    <dbReference type="NCBI Taxonomy" id="985895"/>
    <lineage>
        <taxon>Eukaryota</taxon>
        <taxon>Fungi</taxon>
        <taxon>Dikarya</taxon>
        <taxon>Ascomycota</taxon>
        <taxon>Pezizomycotina</taxon>
        <taxon>Dothideomycetes</taxon>
        <taxon>Pleosporomycetidae</taxon>
        <taxon>Pleosporales</taxon>
        <taxon>Pleosporineae</taxon>
        <taxon>Leptosphaeriaceae</taxon>
        <taxon>Plenodomus</taxon>
        <taxon>Plenodomus lingam/Leptosphaeria maculans species complex</taxon>
    </lineage>
</organism>